<dbReference type="Gene3D" id="3.30.700.10">
    <property type="entry name" value="Glycoprotein, Type 4 Pilin"/>
    <property type="match status" value="1"/>
</dbReference>
<dbReference type="RefSeq" id="WP_169455567.1">
    <property type="nucleotide sequence ID" value="NZ_CP051774.1"/>
</dbReference>
<dbReference type="Proteomes" id="UP000501812">
    <property type="component" value="Chromosome"/>
</dbReference>
<proteinExistence type="predicted"/>
<sequence length="182" mass="19787">MSRDFIITMGVIVAGVVAVSLYTSLVGVPGRPHAWTAGDVKSLAMAIEYFHEEYGMYPDFGMEGDEAQADGRSGSSLFTILLGKEVVTDKIQNRKRIAFLNVKVSKSRARGGLVYSSGGSGVIPEGLYDAWGNPLHMKFDIDCDQQIEDPLEQGKVIRNKPVVVYSFGPDRNPGGGDDIISW</sequence>
<dbReference type="KEGG" id="luo:HHL09_15670"/>
<keyword evidence="3" id="KW-1185">Reference proteome</keyword>
<name>A0A858RJR7_9BACT</name>
<feature type="transmembrane region" description="Helical" evidence="1">
    <location>
        <begin position="6"/>
        <end position="28"/>
    </location>
</feature>
<gene>
    <name evidence="2" type="ORF">HHL09_15670</name>
</gene>
<keyword evidence="1" id="KW-0472">Membrane</keyword>
<keyword evidence="1" id="KW-1133">Transmembrane helix</keyword>
<keyword evidence="1" id="KW-0812">Transmembrane</keyword>
<evidence type="ECO:0000313" key="2">
    <source>
        <dbReference type="EMBL" id="QJE97167.1"/>
    </source>
</evidence>
<accession>A0A858RJR7</accession>
<reference evidence="2 3" key="1">
    <citation type="submission" date="2020-04" db="EMBL/GenBank/DDBJ databases">
        <title>Luteolibacter sp. G-1-1-1 isolated from soil.</title>
        <authorList>
            <person name="Dahal R.H."/>
        </authorList>
    </citation>
    <scope>NUCLEOTIDE SEQUENCE [LARGE SCALE GENOMIC DNA]</scope>
    <source>
        <strain evidence="2 3">G-1-1-1</strain>
    </source>
</reference>
<dbReference type="AlphaFoldDB" id="A0A858RJR7"/>
<dbReference type="EMBL" id="CP051774">
    <property type="protein sequence ID" value="QJE97167.1"/>
    <property type="molecule type" value="Genomic_DNA"/>
</dbReference>
<evidence type="ECO:0000256" key="1">
    <source>
        <dbReference type="SAM" id="Phobius"/>
    </source>
</evidence>
<organism evidence="2 3">
    <name type="scientific">Luteolibacter luteus</name>
    <dbReference type="NCBI Taxonomy" id="2728835"/>
    <lineage>
        <taxon>Bacteria</taxon>
        <taxon>Pseudomonadati</taxon>
        <taxon>Verrucomicrobiota</taxon>
        <taxon>Verrucomicrobiia</taxon>
        <taxon>Verrucomicrobiales</taxon>
        <taxon>Verrucomicrobiaceae</taxon>
        <taxon>Luteolibacter</taxon>
    </lineage>
</organism>
<protein>
    <submittedName>
        <fullName evidence="2">Uncharacterized protein</fullName>
    </submittedName>
</protein>
<evidence type="ECO:0000313" key="3">
    <source>
        <dbReference type="Proteomes" id="UP000501812"/>
    </source>
</evidence>